<gene>
    <name evidence="2" type="ORF">MA16_Dca013721</name>
</gene>
<keyword evidence="3" id="KW-1185">Reference proteome</keyword>
<name>A0A2I0VWA7_9ASPA</name>
<evidence type="ECO:0000313" key="2">
    <source>
        <dbReference type="EMBL" id="PKU67691.1"/>
    </source>
</evidence>
<sequence>MIFNGPAVKKALTTMAQPEKLDRRGGGNLKARQIDWVSMFDEQSNDMENEIKEFRRDCKIEIARLEAEIRAVKAGLEMETEALENQYFPACVYRPMTSTEFNRACWAKYIAAATTKGKHKVEMTEARLLKAVLNYAEVVRKRHVLNFLKAEGYKEWLQQYVNKKIVLLDDAGEVRAAKKFCGSSAGPSTGGASSSGPQTVADFRSKLRATFILPKLDEKSDKLDEHF</sequence>
<proteinExistence type="predicted"/>
<reference evidence="2 3" key="2">
    <citation type="journal article" date="2017" name="Nature">
        <title>The Apostasia genome and the evolution of orchids.</title>
        <authorList>
            <person name="Zhang G.Q."/>
            <person name="Liu K.W."/>
            <person name="Li Z."/>
            <person name="Lohaus R."/>
            <person name="Hsiao Y.Y."/>
            <person name="Niu S.C."/>
            <person name="Wang J.Y."/>
            <person name="Lin Y.C."/>
            <person name="Xu Q."/>
            <person name="Chen L.J."/>
            <person name="Yoshida K."/>
            <person name="Fujiwara S."/>
            <person name="Wang Z.W."/>
            <person name="Zhang Y.Q."/>
            <person name="Mitsuda N."/>
            <person name="Wang M."/>
            <person name="Liu G.H."/>
            <person name="Pecoraro L."/>
            <person name="Huang H.X."/>
            <person name="Xiao X.J."/>
            <person name="Lin M."/>
            <person name="Wu X.Y."/>
            <person name="Wu W.L."/>
            <person name="Chen Y.Y."/>
            <person name="Chang S.B."/>
            <person name="Sakamoto S."/>
            <person name="Ohme-Takagi M."/>
            <person name="Yagi M."/>
            <person name="Zeng S.J."/>
            <person name="Shen C.Y."/>
            <person name="Yeh C.M."/>
            <person name="Luo Y.B."/>
            <person name="Tsai W.C."/>
            <person name="Van de Peer Y."/>
            <person name="Liu Z.J."/>
        </authorList>
    </citation>
    <scope>NUCLEOTIDE SEQUENCE [LARGE SCALE GENOMIC DNA]</scope>
    <source>
        <tissue evidence="2">The whole plant</tissue>
    </source>
</reference>
<organism evidence="2 3">
    <name type="scientific">Dendrobium catenatum</name>
    <dbReference type="NCBI Taxonomy" id="906689"/>
    <lineage>
        <taxon>Eukaryota</taxon>
        <taxon>Viridiplantae</taxon>
        <taxon>Streptophyta</taxon>
        <taxon>Embryophyta</taxon>
        <taxon>Tracheophyta</taxon>
        <taxon>Spermatophyta</taxon>
        <taxon>Magnoliopsida</taxon>
        <taxon>Liliopsida</taxon>
        <taxon>Asparagales</taxon>
        <taxon>Orchidaceae</taxon>
        <taxon>Epidendroideae</taxon>
        <taxon>Malaxideae</taxon>
        <taxon>Dendrobiinae</taxon>
        <taxon>Dendrobium</taxon>
    </lineage>
</organism>
<keyword evidence="1" id="KW-0175">Coiled coil</keyword>
<protein>
    <submittedName>
        <fullName evidence="2">Uncharacterized protein</fullName>
    </submittedName>
</protein>
<feature type="coiled-coil region" evidence="1">
    <location>
        <begin position="37"/>
        <end position="82"/>
    </location>
</feature>
<evidence type="ECO:0000313" key="3">
    <source>
        <dbReference type="Proteomes" id="UP000233837"/>
    </source>
</evidence>
<dbReference type="AlphaFoldDB" id="A0A2I0VWA7"/>
<dbReference type="EMBL" id="KZ503168">
    <property type="protein sequence ID" value="PKU67691.1"/>
    <property type="molecule type" value="Genomic_DNA"/>
</dbReference>
<dbReference type="Proteomes" id="UP000233837">
    <property type="component" value="Unassembled WGS sequence"/>
</dbReference>
<accession>A0A2I0VWA7</accession>
<evidence type="ECO:0000256" key="1">
    <source>
        <dbReference type="SAM" id="Coils"/>
    </source>
</evidence>
<reference evidence="2 3" key="1">
    <citation type="journal article" date="2016" name="Sci. Rep.">
        <title>The Dendrobium catenatum Lindl. genome sequence provides insights into polysaccharide synthase, floral development and adaptive evolution.</title>
        <authorList>
            <person name="Zhang G.Q."/>
            <person name="Xu Q."/>
            <person name="Bian C."/>
            <person name="Tsai W.C."/>
            <person name="Yeh C.M."/>
            <person name="Liu K.W."/>
            <person name="Yoshida K."/>
            <person name="Zhang L.S."/>
            <person name="Chang S.B."/>
            <person name="Chen F."/>
            <person name="Shi Y."/>
            <person name="Su Y.Y."/>
            <person name="Zhang Y.Q."/>
            <person name="Chen L.J."/>
            <person name="Yin Y."/>
            <person name="Lin M."/>
            <person name="Huang H."/>
            <person name="Deng H."/>
            <person name="Wang Z.W."/>
            <person name="Zhu S.L."/>
            <person name="Zhao X."/>
            <person name="Deng C."/>
            <person name="Niu S.C."/>
            <person name="Huang J."/>
            <person name="Wang M."/>
            <person name="Liu G.H."/>
            <person name="Yang H.J."/>
            <person name="Xiao X.J."/>
            <person name="Hsiao Y.Y."/>
            <person name="Wu W.L."/>
            <person name="Chen Y.Y."/>
            <person name="Mitsuda N."/>
            <person name="Ohme-Takagi M."/>
            <person name="Luo Y.B."/>
            <person name="Van de Peer Y."/>
            <person name="Liu Z.J."/>
        </authorList>
    </citation>
    <scope>NUCLEOTIDE SEQUENCE [LARGE SCALE GENOMIC DNA]</scope>
    <source>
        <tissue evidence="2">The whole plant</tissue>
    </source>
</reference>